<feature type="domain" description="Josephin" evidence="7">
    <location>
        <begin position="2"/>
        <end position="179"/>
    </location>
</feature>
<protein>
    <recommendedName>
        <fullName evidence="2">ubiquitinyl hydrolase 1</fullName>
        <ecNumber evidence="2">3.4.19.12</ecNumber>
    </recommendedName>
</protein>
<dbReference type="SMART" id="SM01246">
    <property type="entry name" value="Josephin"/>
    <property type="match status" value="1"/>
</dbReference>
<evidence type="ECO:0000256" key="5">
    <source>
        <dbReference type="ARBA" id="ARBA00022801"/>
    </source>
</evidence>
<feature type="active site" evidence="6">
    <location>
        <position position="131"/>
    </location>
</feature>
<name>A0ABN7SDH5_OIKDI</name>
<proteinExistence type="predicted"/>
<evidence type="ECO:0000259" key="7">
    <source>
        <dbReference type="PROSITE" id="PS50957"/>
    </source>
</evidence>
<organism evidence="8 9">
    <name type="scientific">Oikopleura dioica</name>
    <name type="common">Tunicate</name>
    <dbReference type="NCBI Taxonomy" id="34765"/>
    <lineage>
        <taxon>Eukaryota</taxon>
        <taxon>Metazoa</taxon>
        <taxon>Chordata</taxon>
        <taxon>Tunicata</taxon>
        <taxon>Appendicularia</taxon>
        <taxon>Copelata</taxon>
        <taxon>Oikopleuridae</taxon>
        <taxon>Oikopleura</taxon>
    </lineage>
</organism>
<dbReference type="PANTHER" id="PTHR13291:SF0">
    <property type="entry name" value="JOSEPHIN-LIKE PROTEIN"/>
    <property type="match status" value="1"/>
</dbReference>
<evidence type="ECO:0000256" key="3">
    <source>
        <dbReference type="ARBA" id="ARBA00022670"/>
    </source>
</evidence>
<feature type="active site" evidence="6">
    <location>
        <position position="116"/>
    </location>
</feature>
<sequence>MINGIFHERQRRELCALHALNNVFQHKEFTKDELDQVCNRLAPASVLNPHKSFLGTGNYDINVIMAALQSRSYQAVWHDKRKRPASIDLGRCSGFIINSLSSVSIGVLKLPIRRRHWIAIQSIDGEYWNLDSKLKTPEKIGDPSNLIDYLKKLLSDKMTELFLIVTSDEAELNRFYKSNNGSISSTEE</sequence>
<dbReference type="Pfam" id="PF02099">
    <property type="entry name" value="Josephin"/>
    <property type="match status" value="1"/>
</dbReference>
<keyword evidence="4" id="KW-0833">Ubl conjugation pathway</keyword>
<keyword evidence="3" id="KW-0645">Protease</keyword>
<dbReference type="EMBL" id="OU015569">
    <property type="protein sequence ID" value="CAG5098405.1"/>
    <property type="molecule type" value="Genomic_DNA"/>
</dbReference>
<evidence type="ECO:0000256" key="6">
    <source>
        <dbReference type="PROSITE-ProRule" id="PRU00331"/>
    </source>
</evidence>
<evidence type="ECO:0000313" key="9">
    <source>
        <dbReference type="Proteomes" id="UP001158576"/>
    </source>
</evidence>
<reference evidence="8 9" key="1">
    <citation type="submission" date="2021-04" db="EMBL/GenBank/DDBJ databases">
        <authorList>
            <person name="Bliznina A."/>
        </authorList>
    </citation>
    <scope>NUCLEOTIDE SEQUENCE [LARGE SCALE GENOMIC DNA]</scope>
</reference>
<keyword evidence="5 6" id="KW-0378">Hydrolase</keyword>
<dbReference type="PANTHER" id="PTHR13291">
    <property type="entry name" value="JOSEPHIN 1, 2"/>
    <property type="match status" value="1"/>
</dbReference>
<dbReference type="PROSITE" id="PS50957">
    <property type="entry name" value="JOSEPHIN"/>
    <property type="match status" value="1"/>
</dbReference>
<feature type="active site" evidence="6">
    <location>
        <position position="15"/>
    </location>
</feature>
<dbReference type="PRINTS" id="PR01233">
    <property type="entry name" value="JOSEPHIN"/>
</dbReference>
<accession>A0ABN7SDH5</accession>
<comment type="catalytic activity">
    <reaction evidence="1">
        <text>Thiol-dependent hydrolysis of ester, thioester, amide, peptide and isopeptide bonds formed by the C-terminal Gly of ubiquitin (a 76-residue protein attached to proteins as an intracellular targeting signal).</text>
        <dbReference type="EC" id="3.4.19.12"/>
    </reaction>
</comment>
<gene>
    <name evidence="8" type="ORF">OKIOD_LOCUS7197</name>
</gene>
<dbReference type="Proteomes" id="UP001158576">
    <property type="component" value="Chromosome XSR"/>
</dbReference>
<dbReference type="EC" id="3.4.19.12" evidence="2"/>
<dbReference type="InterPro" id="IPR040053">
    <property type="entry name" value="JOSD1/2"/>
</dbReference>
<dbReference type="InterPro" id="IPR006155">
    <property type="entry name" value="Josephin"/>
</dbReference>
<evidence type="ECO:0000256" key="1">
    <source>
        <dbReference type="ARBA" id="ARBA00000707"/>
    </source>
</evidence>
<evidence type="ECO:0000256" key="4">
    <source>
        <dbReference type="ARBA" id="ARBA00022786"/>
    </source>
</evidence>
<evidence type="ECO:0000313" key="8">
    <source>
        <dbReference type="EMBL" id="CAG5098405.1"/>
    </source>
</evidence>
<evidence type="ECO:0000256" key="2">
    <source>
        <dbReference type="ARBA" id="ARBA00012759"/>
    </source>
</evidence>
<dbReference type="Gene3D" id="3.90.70.40">
    <property type="match status" value="1"/>
</dbReference>
<keyword evidence="9" id="KW-1185">Reference proteome</keyword>